<dbReference type="PROSITE" id="PS50097">
    <property type="entry name" value="BTB"/>
    <property type="match status" value="1"/>
</dbReference>
<reference evidence="3" key="1">
    <citation type="submission" date="2025-08" db="UniProtKB">
        <authorList>
            <consortium name="RefSeq"/>
        </authorList>
    </citation>
    <scope>IDENTIFICATION</scope>
    <source>
        <strain evidence="3">14028-0561.14</strain>
        <tissue evidence="3">Whole fly</tissue>
    </source>
</reference>
<feature type="domain" description="BTB" evidence="1">
    <location>
        <begin position="32"/>
        <end position="90"/>
    </location>
</feature>
<dbReference type="RefSeq" id="XP_017019389.1">
    <property type="nucleotide sequence ID" value="XM_017163900.3"/>
</dbReference>
<evidence type="ECO:0000259" key="1">
    <source>
        <dbReference type="PROSITE" id="PS50097"/>
    </source>
</evidence>
<dbReference type="InterPro" id="IPR011333">
    <property type="entry name" value="SKP1/BTB/POZ_sf"/>
</dbReference>
<protein>
    <submittedName>
        <fullName evidence="3">Kelch-like protein 40a</fullName>
    </submittedName>
</protein>
<dbReference type="SUPFAM" id="SSF54695">
    <property type="entry name" value="POZ domain"/>
    <property type="match status" value="1"/>
</dbReference>
<proteinExistence type="predicted"/>
<dbReference type="GeneID" id="108072665"/>
<keyword evidence="2" id="KW-1185">Reference proteome</keyword>
<organism evidence="2 3">
    <name type="scientific">Drosophila kikkawai</name>
    <name type="common">Fruit fly</name>
    <dbReference type="NCBI Taxonomy" id="30033"/>
    <lineage>
        <taxon>Eukaryota</taxon>
        <taxon>Metazoa</taxon>
        <taxon>Ecdysozoa</taxon>
        <taxon>Arthropoda</taxon>
        <taxon>Hexapoda</taxon>
        <taxon>Insecta</taxon>
        <taxon>Pterygota</taxon>
        <taxon>Neoptera</taxon>
        <taxon>Endopterygota</taxon>
        <taxon>Diptera</taxon>
        <taxon>Brachycera</taxon>
        <taxon>Muscomorpha</taxon>
        <taxon>Ephydroidea</taxon>
        <taxon>Drosophilidae</taxon>
        <taxon>Drosophila</taxon>
        <taxon>Sophophora</taxon>
    </lineage>
</organism>
<dbReference type="OrthoDB" id="7492888at2759"/>
<dbReference type="InterPro" id="IPR000210">
    <property type="entry name" value="BTB/POZ_dom"/>
</dbReference>
<dbReference type="Pfam" id="PF00651">
    <property type="entry name" value="BTB"/>
    <property type="match status" value="1"/>
</dbReference>
<name>A0A6P4HUQ9_DROKI</name>
<accession>A0A6P4HUQ9</accession>
<evidence type="ECO:0000313" key="2">
    <source>
        <dbReference type="Proteomes" id="UP001652661"/>
    </source>
</evidence>
<dbReference type="Proteomes" id="UP001652661">
    <property type="component" value="Chromosome 3L"/>
</dbReference>
<evidence type="ECO:0000313" key="3">
    <source>
        <dbReference type="RefSeq" id="XP_017019389.1"/>
    </source>
</evidence>
<sequence>MDVYSYGQIFPACQDIAWSRRGAFLLKYGVFADVCVRIDDSSFSCHKIVLASASEFFERLFKNDGLQTGEVVLEQPTPKLFKIFLDYIYTWNDKPMQNLTFQELCCLLENSHMWMAVEVKNTCEEMILDRCSTEQPKELIQLYKTAYLLDSYPIMIKVIDLMQKHPMDQPEIYDLDIDCFIEYMRHTRCDCSEAKRFRIAEMWIEKNLPEPDPLSEEVVRILQIICFQAMPLEDFYHGPGKSKLLADSRKVKIIYKIASKSSDAFCLYSSDSE</sequence>
<dbReference type="AlphaFoldDB" id="A0A6P4HUQ9"/>
<dbReference type="PANTHER" id="PTHR45632">
    <property type="entry name" value="LD33804P"/>
    <property type="match status" value="1"/>
</dbReference>
<dbReference type="CDD" id="cd18186">
    <property type="entry name" value="BTB_POZ_ZBTB_KLHL-like"/>
    <property type="match status" value="1"/>
</dbReference>
<gene>
    <name evidence="3" type="primary">LOC108072665</name>
</gene>
<dbReference type="Gene3D" id="3.30.710.10">
    <property type="entry name" value="Potassium Channel Kv1.1, Chain A"/>
    <property type="match status" value="1"/>
</dbReference>
<dbReference type="SMART" id="SM00225">
    <property type="entry name" value="BTB"/>
    <property type="match status" value="1"/>
</dbReference>